<organism evidence="1 2">
    <name type="scientific">Panagrolaimus davidi</name>
    <dbReference type="NCBI Taxonomy" id="227884"/>
    <lineage>
        <taxon>Eukaryota</taxon>
        <taxon>Metazoa</taxon>
        <taxon>Ecdysozoa</taxon>
        <taxon>Nematoda</taxon>
        <taxon>Chromadorea</taxon>
        <taxon>Rhabditida</taxon>
        <taxon>Tylenchina</taxon>
        <taxon>Panagrolaimomorpha</taxon>
        <taxon>Panagrolaimoidea</taxon>
        <taxon>Panagrolaimidae</taxon>
        <taxon>Panagrolaimus</taxon>
    </lineage>
</organism>
<evidence type="ECO:0000313" key="1">
    <source>
        <dbReference type="Proteomes" id="UP000887578"/>
    </source>
</evidence>
<dbReference type="AlphaFoldDB" id="A0A914Q3Y1"/>
<proteinExistence type="predicted"/>
<evidence type="ECO:0000313" key="2">
    <source>
        <dbReference type="WBParaSite" id="PDA_v2.g25527.t1"/>
    </source>
</evidence>
<dbReference type="Proteomes" id="UP000887578">
    <property type="component" value="Unplaced"/>
</dbReference>
<protein>
    <submittedName>
        <fullName evidence="2">Uncharacterized protein</fullName>
    </submittedName>
</protein>
<accession>A0A914Q3Y1</accession>
<reference evidence="2" key="1">
    <citation type="submission" date="2022-11" db="UniProtKB">
        <authorList>
            <consortium name="WormBaseParasite"/>
        </authorList>
    </citation>
    <scope>IDENTIFICATION</scope>
</reference>
<sequence length="101" mass="11743">MKKDKKSSIFAENTKNLAEIFEAPVVFSPGLQMYEVNLRYDEFHKKCGLLLVKQRMSQLGFIKDGKLIIQITGTGYWDHQNWFEIYRQGLSYALPVSPLIQ</sequence>
<name>A0A914Q3Y1_9BILA</name>
<dbReference type="WBParaSite" id="PDA_v2.g25527.t1">
    <property type="protein sequence ID" value="PDA_v2.g25527.t1"/>
    <property type="gene ID" value="PDA_v2.g25527"/>
</dbReference>
<keyword evidence="1" id="KW-1185">Reference proteome</keyword>